<accession>A0A5P8JWJ5</accession>
<sequence>MTKDPDRPPVEGDLVAALDPGEARALTAEIREAIKAVRTATGRLAAAVRRAHEARVWVVLGYPTWKAYARAEFGIGRSHAYRLVDQAATAEQLGNALVELGLMSPAGDDVLTDLSGRAWREIQGRAQDVAALVADRAAALDSAPDVEQLRGLVVQAVEDVRAEAVPAGPGRAPATPADDADAFAHWEGTIALGHAPAHLTDDEVLTALDLAGYDTDTRRTYAMAVRAFALDGDREQLQAFRAALDVPEQGEYGYGREVVVVGRELAERLQMSCWQQGRLYLEIAPSRLSDRAAARALAAAFREDPRSFETAQRIEVRRYAMTGDYQAYEEWENQALPVGA</sequence>
<keyword evidence="1" id="KW-0614">Plasmid</keyword>
<geneLocation type="plasmid" evidence="1 2">
    <name>unnamed1</name>
</geneLocation>
<dbReference type="AlphaFoldDB" id="A0A5P8JWJ5"/>
<dbReference type="RefSeq" id="WP_152166406.1">
    <property type="nucleotide sequence ID" value="NZ_CP045095.1"/>
</dbReference>
<evidence type="ECO:0000313" key="1">
    <source>
        <dbReference type="EMBL" id="QFQ94872.1"/>
    </source>
</evidence>
<organism evidence="1 2">
    <name type="scientific">Streptomyces phaeolivaceus</name>
    <dbReference type="NCBI Taxonomy" id="2653200"/>
    <lineage>
        <taxon>Bacteria</taxon>
        <taxon>Bacillati</taxon>
        <taxon>Actinomycetota</taxon>
        <taxon>Actinomycetes</taxon>
        <taxon>Kitasatosporales</taxon>
        <taxon>Streptomycetaceae</taxon>
        <taxon>Streptomyces</taxon>
    </lineage>
</organism>
<dbReference type="Proteomes" id="UP000327294">
    <property type="component" value="Plasmid unnamed1"/>
</dbReference>
<proteinExistence type="predicted"/>
<name>A0A5P8JWJ5_9ACTN</name>
<reference evidence="1 2" key="1">
    <citation type="submission" date="2019-10" db="EMBL/GenBank/DDBJ databases">
        <title>Streptomyces sp. strain GY16 isolated from leaves of Broussonetia papyrifera.</title>
        <authorList>
            <person name="Mo P."/>
        </authorList>
    </citation>
    <scope>NUCLEOTIDE SEQUENCE [LARGE SCALE GENOMIC DNA]</scope>
    <source>
        <strain evidence="1 2">GY16</strain>
        <plasmid evidence="1 2">unnamed1</plasmid>
    </source>
</reference>
<evidence type="ECO:0000313" key="2">
    <source>
        <dbReference type="Proteomes" id="UP000327294"/>
    </source>
</evidence>
<dbReference type="EMBL" id="CP045095">
    <property type="protein sequence ID" value="QFQ94872.1"/>
    <property type="molecule type" value="Genomic_DNA"/>
</dbReference>
<keyword evidence="2" id="KW-1185">Reference proteome</keyword>
<gene>
    <name evidence="1" type="ORF">F9278_00175</name>
</gene>
<dbReference type="KEGG" id="sphv:F9278_00175"/>
<protein>
    <submittedName>
        <fullName evidence="1">Uncharacterized protein</fullName>
    </submittedName>
</protein>